<dbReference type="PROSITE" id="PS51375">
    <property type="entry name" value="PPR"/>
    <property type="match status" value="16"/>
</dbReference>
<evidence type="ECO:0000313" key="5">
    <source>
        <dbReference type="Proteomes" id="UP000317650"/>
    </source>
</evidence>
<feature type="repeat" description="PPR" evidence="3">
    <location>
        <begin position="392"/>
        <end position="426"/>
    </location>
</feature>
<dbReference type="InterPro" id="IPR002885">
    <property type="entry name" value="PPR_rpt"/>
</dbReference>
<feature type="repeat" description="PPR" evidence="3">
    <location>
        <begin position="468"/>
        <end position="502"/>
    </location>
</feature>
<dbReference type="SUPFAM" id="SSF81901">
    <property type="entry name" value="HCP-like"/>
    <property type="match status" value="1"/>
</dbReference>
<reference evidence="4" key="1">
    <citation type="journal article" date="2019" name="Nat. Plants">
        <title>Genome sequencing of Musa balbisiana reveals subgenome evolution and function divergence in polyploid bananas.</title>
        <authorList>
            <person name="Yao X."/>
        </authorList>
    </citation>
    <scope>NUCLEOTIDE SEQUENCE [LARGE SCALE GENOMIC DNA]</scope>
    <source>
        <strain evidence="4">DH-PKW</strain>
        <tissue evidence="4">Leaves</tissue>
    </source>
</reference>
<dbReference type="InterPro" id="IPR011990">
    <property type="entry name" value="TPR-like_helical_dom_sf"/>
</dbReference>
<feature type="repeat" description="PPR" evidence="3">
    <location>
        <begin position="608"/>
        <end position="638"/>
    </location>
</feature>
<proteinExistence type="inferred from homology"/>
<feature type="repeat" description="PPR" evidence="3">
    <location>
        <begin position="799"/>
        <end position="833"/>
    </location>
</feature>
<feature type="repeat" description="PPR" evidence="3">
    <location>
        <begin position="538"/>
        <end position="572"/>
    </location>
</feature>
<evidence type="ECO:0000256" key="1">
    <source>
        <dbReference type="ARBA" id="ARBA00007626"/>
    </source>
</evidence>
<dbReference type="STRING" id="52838.A0A4S8JWV4"/>
<dbReference type="Pfam" id="PF13041">
    <property type="entry name" value="PPR_2"/>
    <property type="match status" value="7"/>
</dbReference>
<sequence>MSRRAAAVVLSQSPAVASFFTTNRCFPPSQCPISISRHNPFKRPRLSLFSSGSSCSSPDDDLRELNDPGFVVPWDDASHDRENRQEASVSMKDFTFLQEAAVDDRETLPGKPLDAGKSSKEAVLIAKVVRASGSNFDDNTEKILRRFRGNLNESLVIDALRLVSIPDLALRFFIWAGQQIGYSHTGQTYDALIEILGFDKKSRVPQHFLREIGQEDREVLGRLLNVLVRKCCHSGFWNEALEELGRLKDFGYKPSKVTYNALVRVLLSADRLDSAVLVYREMSESGFCMDRFTMGCFAHSLCKAGQWVEALNIIKAEDFTLDTVLCTQMISGLLEASLFEEAMSFLHRMRSNSCVPNVVTYRTLLSGFLSKKQLGWCKRILNMMITEGCNPSPSLFNSLMHGYCSTGDYAYAYKLLKKMNACGCRPGYVTYNIFIGGICGNKEFPSSDMLDLAEKAYEEMLDAGFVLNKINVGNFAQSLCHMGKFDKAFQIIKEMMKKGFVPDTSTYAKVIGLLCQASMVEKAFLLFQEMKKNDVVPDVYTYTILIDSFCKVGLIEQAWRWFKEMQREGCLPNVVTYTALIHAYLKAKRLSKANELFKSMISMDCVPNVVTYTALIDGLCKAREIEEACHIYAKMRGICEDAVGSNYFEGGSNEVAQPNVFTYGALVDGLCKAHKVVEARDLLNAMMSAGCEPNHIVYDALIDGFCKVGKLDDAQEVFVRMSAHGYTPNVYTYSSLIDRLFKDKRLDLALKVLSKMLENSCAPNVITYTEMIDGLCKVGKTDEAYKLLMMMEEKGCNPNVVTYTALIDGYGKASKVDMCLELFRQMTEKGCAPNFITYNVLINHCCTAGLLDKAHKILEEMKQTCWPRHISGHRNIIQGFSKKFISSLGLLDEITHYNSVPIAPAYIILINSFANAGQLEIALELHREIEGYLSCSSVANSNMYFSIIQGLCLASKVEKAIEVYSQMLKKGYVPELIIFFCLIKGLLRVNKWDEALQLLYTTYNMGIEWHNEETSEGN</sequence>
<feature type="repeat" description="PPR" evidence="3">
    <location>
        <begin position="729"/>
        <end position="763"/>
    </location>
</feature>
<protein>
    <recommendedName>
        <fullName evidence="6">Pentacotripeptide-repeat region of PRORP domain-containing protein</fullName>
    </recommendedName>
</protein>
<feature type="repeat" description="PPR" evidence="3">
    <location>
        <begin position="659"/>
        <end position="693"/>
    </location>
</feature>
<organism evidence="4 5">
    <name type="scientific">Musa balbisiana</name>
    <name type="common">Banana</name>
    <dbReference type="NCBI Taxonomy" id="52838"/>
    <lineage>
        <taxon>Eukaryota</taxon>
        <taxon>Viridiplantae</taxon>
        <taxon>Streptophyta</taxon>
        <taxon>Embryophyta</taxon>
        <taxon>Tracheophyta</taxon>
        <taxon>Spermatophyta</taxon>
        <taxon>Magnoliopsida</taxon>
        <taxon>Liliopsida</taxon>
        <taxon>Zingiberales</taxon>
        <taxon>Musaceae</taxon>
        <taxon>Musa</taxon>
    </lineage>
</organism>
<feature type="repeat" description="PPR" evidence="3">
    <location>
        <begin position="322"/>
        <end position="356"/>
    </location>
</feature>
<keyword evidence="2" id="KW-0677">Repeat</keyword>
<accession>A0A4S8JWV4</accession>
<feature type="repeat" description="PPR" evidence="3">
    <location>
        <begin position="503"/>
        <end position="537"/>
    </location>
</feature>
<comment type="similarity">
    <text evidence="1">Belongs to the PPR family. P subfamily.</text>
</comment>
<dbReference type="InterPro" id="IPR050667">
    <property type="entry name" value="PPR-containing_protein"/>
</dbReference>
<dbReference type="PANTHER" id="PTHR47939">
    <property type="entry name" value="MEMBRANE-ASSOCIATED SALT-INDUCIBLE PROTEIN-LIKE"/>
    <property type="match status" value="1"/>
</dbReference>
<dbReference type="Proteomes" id="UP000317650">
    <property type="component" value="Chromosome 5"/>
</dbReference>
<feature type="repeat" description="PPR" evidence="3">
    <location>
        <begin position="255"/>
        <end position="289"/>
    </location>
</feature>
<dbReference type="PANTHER" id="PTHR47939:SF13">
    <property type="entry name" value="OS03G0201400 PROTEIN"/>
    <property type="match status" value="1"/>
</dbReference>
<keyword evidence="5" id="KW-1185">Reference proteome</keyword>
<dbReference type="Pfam" id="PF01535">
    <property type="entry name" value="PPR"/>
    <property type="match status" value="4"/>
</dbReference>
<name>A0A4S8JWV4_MUSBA</name>
<evidence type="ECO:0000313" key="4">
    <source>
        <dbReference type="EMBL" id="THU66762.1"/>
    </source>
</evidence>
<evidence type="ECO:0000256" key="3">
    <source>
        <dbReference type="PROSITE-ProRule" id="PRU00708"/>
    </source>
</evidence>
<dbReference type="EMBL" id="PYDT01000003">
    <property type="protein sequence ID" value="THU66762.1"/>
    <property type="molecule type" value="Genomic_DNA"/>
</dbReference>
<gene>
    <name evidence="4" type="ORF">C4D60_Mb05t17640</name>
</gene>
<feature type="repeat" description="PPR" evidence="3">
    <location>
        <begin position="764"/>
        <end position="798"/>
    </location>
</feature>
<feature type="repeat" description="PPR" evidence="3">
    <location>
        <begin position="573"/>
        <end position="607"/>
    </location>
</feature>
<feature type="repeat" description="PPR" evidence="3">
    <location>
        <begin position="834"/>
        <end position="868"/>
    </location>
</feature>
<feature type="repeat" description="PPR" evidence="3">
    <location>
        <begin position="940"/>
        <end position="974"/>
    </location>
</feature>
<feature type="repeat" description="PPR" evidence="3">
    <location>
        <begin position="694"/>
        <end position="728"/>
    </location>
</feature>
<comment type="caution">
    <text evidence="4">The sequence shown here is derived from an EMBL/GenBank/DDBJ whole genome shotgun (WGS) entry which is preliminary data.</text>
</comment>
<dbReference type="Gene3D" id="1.25.40.10">
    <property type="entry name" value="Tetratricopeptide repeat domain"/>
    <property type="match status" value="9"/>
</dbReference>
<dbReference type="NCBIfam" id="TIGR00756">
    <property type="entry name" value="PPR"/>
    <property type="match status" value="16"/>
</dbReference>
<evidence type="ECO:0000256" key="2">
    <source>
        <dbReference type="ARBA" id="ARBA00022737"/>
    </source>
</evidence>
<dbReference type="AlphaFoldDB" id="A0A4S8JWV4"/>
<evidence type="ECO:0008006" key="6">
    <source>
        <dbReference type="Google" id="ProtNLM"/>
    </source>
</evidence>
<feature type="repeat" description="PPR" evidence="3">
    <location>
        <begin position="357"/>
        <end position="391"/>
    </location>
</feature>